<keyword evidence="2" id="KW-1185">Reference proteome</keyword>
<accession>A0ACC0WY24</accession>
<evidence type="ECO:0000313" key="2">
    <source>
        <dbReference type="Proteomes" id="UP001163603"/>
    </source>
</evidence>
<reference evidence="2" key="1">
    <citation type="journal article" date="2023" name="G3 (Bethesda)">
        <title>Genome assembly and association tests identify interacting loci associated with vigor, precocity, and sex in interspecific pistachio rootstocks.</title>
        <authorList>
            <person name="Palmer W."/>
            <person name="Jacygrad E."/>
            <person name="Sagayaradj S."/>
            <person name="Cavanaugh K."/>
            <person name="Han R."/>
            <person name="Bertier L."/>
            <person name="Beede B."/>
            <person name="Kafkas S."/>
            <person name="Golino D."/>
            <person name="Preece J."/>
            <person name="Michelmore R."/>
        </authorList>
    </citation>
    <scope>NUCLEOTIDE SEQUENCE [LARGE SCALE GENOMIC DNA]</scope>
</reference>
<evidence type="ECO:0000313" key="1">
    <source>
        <dbReference type="EMBL" id="KAJ0007005.1"/>
    </source>
</evidence>
<sequence length="130" mass="14908">MTLHFCFLSPIQAYRDSSLLSNFFNLTVYQVLLELSRTRNRIPLPKVIASPGIALPPEQDTLIGPNYQLLIPKNSAQPMEETEEDEETAEPSTSQQQKTDLPQQRIDLPQQTPQAQRVAFQLKRPKRETF</sequence>
<comment type="caution">
    <text evidence="1">The sequence shown here is derived from an EMBL/GenBank/DDBJ whole genome shotgun (WGS) entry which is preliminary data.</text>
</comment>
<dbReference type="Proteomes" id="UP001163603">
    <property type="component" value="Chromosome 15"/>
</dbReference>
<dbReference type="EMBL" id="CM047750">
    <property type="protein sequence ID" value="KAJ0007005.1"/>
    <property type="molecule type" value="Genomic_DNA"/>
</dbReference>
<gene>
    <name evidence="1" type="ORF">Pint_29152</name>
</gene>
<proteinExistence type="predicted"/>
<organism evidence="1 2">
    <name type="scientific">Pistacia integerrima</name>
    <dbReference type="NCBI Taxonomy" id="434235"/>
    <lineage>
        <taxon>Eukaryota</taxon>
        <taxon>Viridiplantae</taxon>
        <taxon>Streptophyta</taxon>
        <taxon>Embryophyta</taxon>
        <taxon>Tracheophyta</taxon>
        <taxon>Spermatophyta</taxon>
        <taxon>Magnoliopsida</taxon>
        <taxon>eudicotyledons</taxon>
        <taxon>Gunneridae</taxon>
        <taxon>Pentapetalae</taxon>
        <taxon>rosids</taxon>
        <taxon>malvids</taxon>
        <taxon>Sapindales</taxon>
        <taxon>Anacardiaceae</taxon>
        <taxon>Pistacia</taxon>
    </lineage>
</organism>
<protein>
    <submittedName>
        <fullName evidence="1">Uncharacterized protein</fullName>
    </submittedName>
</protein>
<name>A0ACC0WY24_9ROSI</name>